<reference evidence="1" key="1">
    <citation type="submission" date="2023-06" db="EMBL/GenBank/DDBJ databases">
        <title>Robiginitalea aurantiacus sp. nov. and Algoriphagus sediminis sp. nov., isolated from coastal sediment.</title>
        <authorList>
            <person name="Zhou Z.Y."/>
            <person name="An J."/>
            <person name="Jia Y.W."/>
            <person name="Du Z.J."/>
        </authorList>
    </citation>
    <scope>NUCLEOTIDE SEQUENCE</scope>
    <source>
        <strain evidence="1">C2-7</strain>
    </source>
</reference>
<organism evidence="1 2">
    <name type="scientific">Algoriphagus sediminis</name>
    <dbReference type="NCBI Taxonomy" id="3057113"/>
    <lineage>
        <taxon>Bacteria</taxon>
        <taxon>Pseudomonadati</taxon>
        <taxon>Bacteroidota</taxon>
        <taxon>Cytophagia</taxon>
        <taxon>Cytophagales</taxon>
        <taxon>Cyclobacteriaceae</taxon>
        <taxon>Algoriphagus</taxon>
    </lineage>
</organism>
<evidence type="ECO:0008006" key="3">
    <source>
        <dbReference type="Google" id="ProtNLM"/>
    </source>
</evidence>
<dbReference type="EMBL" id="JAUEPH010000003">
    <property type="protein sequence ID" value="MDN3203811.1"/>
    <property type="molecule type" value="Genomic_DNA"/>
</dbReference>
<name>A0ABT7YBB2_9BACT</name>
<proteinExistence type="predicted"/>
<accession>A0ABT7YBB2</accession>
<keyword evidence="2" id="KW-1185">Reference proteome</keyword>
<protein>
    <recommendedName>
        <fullName evidence="3">Protein SirB1 N-terminal domain-containing protein</fullName>
    </recommendedName>
</protein>
<gene>
    <name evidence="1" type="ORF">QVH07_06605</name>
</gene>
<dbReference type="RefSeq" id="WP_289999369.1">
    <property type="nucleotide sequence ID" value="NZ_JAUEPH010000003.1"/>
</dbReference>
<dbReference type="Proteomes" id="UP001171916">
    <property type="component" value="Unassembled WGS sequence"/>
</dbReference>
<comment type="caution">
    <text evidence="1">The sequence shown here is derived from an EMBL/GenBank/DDBJ whole genome shotgun (WGS) entry which is preliminary data.</text>
</comment>
<evidence type="ECO:0000313" key="2">
    <source>
        <dbReference type="Proteomes" id="UP001171916"/>
    </source>
</evidence>
<evidence type="ECO:0000313" key="1">
    <source>
        <dbReference type="EMBL" id="MDN3203811.1"/>
    </source>
</evidence>
<sequence length="274" mass="31449">MILRLYIALILLISPRVLHSQDVSKQEIRAAFLSDLERDLWEKGVDEPFNLFQAVDAQKLERDLWEKLITELDAKKDRTRKDYNFIRALFQKSHKRLFKDYQQHATFNETLTTGKFDCVSGSAALGMLLSRYGYDFDIIETDYHVFIMVELEDRDIILESTLPVGGLISRSSDVKAYLDSYKPKEDAKLNSLNTRIGTTEIELGDNSIFRKVNLTQLAGLLYYNDAIFDFNSQKYESAAIQLTKAYSLYESDRILGLKELSEELASGKALLADN</sequence>